<dbReference type="InterPro" id="IPR041679">
    <property type="entry name" value="DNA2/NAM7-like_C"/>
</dbReference>
<evidence type="ECO:0000256" key="5">
    <source>
        <dbReference type="ARBA" id="ARBA00022840"/>
    </source>
</evidence>
<dbReference type="GO" id="GO:0043139">
    <property type="term" value="F:5'-3' DNA helicase activity"/>
    <property type="evidence" value="ECO:0007669"/>
    <property type="project" value="TreeGrafter"/>
</dbReference>
<evidence type="ECO:0000256" key="4">
    <source>
        <dbReference type="ARBA" id="ARBA00022806"/>
    </source>
</evidence>
<dbReference type="InterPro" id="IPR050534">
    <property type="entry name" value="Coronavir_polyprotein_1ab"/>
</dbReference>
<keyword evidence="4" id="KW-0347">Helicase</keyword>
<keyword evidence="5" id="KW-0067">ATP-binding</keyword>
<keyword evidence="3" id="KW-0378">Hydrolase</keyword>
<dbReference type="KEGG" id="bze:COCCADRAFT_233"/>
<dbReference type="PANTHER" id="PTHR43788:SF8">
    <property type="entry name" value="DNA-BINDING PROTEIN SMUBP-2"/>
    <property type="match status" value="1"/>
</dbReference>
<dbReference type="SUPFAM" id="SSF52540">
    <property type="entry name" value="P-loop containing nucleoside triphosphate hydrolases"/>
    <property type="match status" value="1"/>
</dbReference>
<sequence>MGQYDELGQSKAALIKLANTKINQVNGHTTLWTGTLKETSDAETSDFKPSSYYGDYQIGPAERSEFHEHERPIAVCFSVPESVTNLSDSFTLTALDINPAIALLTEKEYGEYQAELHKRKQKLAAAASAKAGAATEEESHVKEETSSDTPLNDSQANQEPELDASTPRYTPTDSNIFVAANLIIDAQPEEYTPFSKAKADKVRECMRREMHWNISKERIRKLLLSRSRYVAMGEISVDTIAAAWGDLKEDPKEDLLPVRIVKGEAADKADLTPEQEAALKQEREDKKKADRLVLKRLAPPKPHLFHKVIAYENFEQKEGVKAKITFHEDPNDRSYMRLRFSLLYKDEQRKMQQPKHKLDIDLTYRNTRPRGELPKAFADTYKPTERIIDVSNHRFIPLLDKLFPHLARDNMEYWAQCYKSLVGGYKLYLLAFRQNELPMTNHLFTSRTDMPAKYYDLQIVMREAPFVYILIRGTDIDGIAGSIVNRFYDLALYDPLSKFFVDVENPYINNKGIKDTASLPKFITLPENSFEDWNEYAIHCGVGTIIELRHTMGTHYYRGKASVLPVPHTQLKHGGKVTDCSYYVNFNQERSEQDLPRLTIDDHVSIDFKPEDITREILWKGRVVQPTMSTGIGQVCLVADRPIDPTGCMLDKESYSTLSATEMDSMTFEQLRAWAADNQTLTITLIKKDDEKECKRMCNGLSNMKVALKKQEEFPIKTHTLSQLRTFLMCKDHAQYDMHSLFETIHDYDKQAFVPLLRSSLLDYQNVPVAHWEDEGVTASIIVLGGVSGSGKTYTSISILCGYTLRIKVHSHKAVEQERDLYYLLKSNTKAKAEPTAKPAATSANDPADPSTNPTDPAPDTPEQKKGDDNTGDDDRTVNDDADSVHEDDLNDPEPIKFPETPEDEEFIDDGRVTHVSVQNETVDHNYEMWCKILNAFCDNMNIPKKLIVRMHSIQSELQALTAMIDLSHQDMEENVPSHMLHNPDLVGVASEALKEHYLRAMSTTFPGITDKRFRMMNGSLAYVVLQLANFDGFPMTQEVTNTWSDQERVDIAKELRPIINAYLAINIEGHMSPKTSMDMKKAFKFGYKTVVQRASVICCTLSVATTSSFQIHRRTHAVALEEAGRAIDANIAALLSTHWACDLIMLVGDARQLSFTPFGPQLDNPFQAQLSRSPLARLNMTGFPVQDLVYTSRFTSQALLDLCAHLNNEPKLQEVPRAFNKAAEIQAKTVNFLIWGKKSEIVVINTKTAVASRDANGSWYCKETALVTIHDMINRVRHIPGEELMIIIPYNAQVQVLNAMRDSAMRKAYTANQRDLAERLSQVMIIIVDSSMGKDRPHVILDTVGNGEGFFWQQPRTLVAGTRARSSFVFIGPTYDYTASHHNIKNRLKDMLYQWNNKRLFVTVGDTEISKFDQYASVQSALNLGEASDKPTENPRQAPLGLDIEEPSNTATDTSNEAAWNTTADTSNEASWNATADTSNDDTLGGALSTEW</sequence>
<evidence type="ECO:0000313" key="10">
    <source>
        <dbReference type="Proteomes" id="UP000053841"/>
    </source>
</evidence>
<dbReference type="Proteomes" id="UP000053841">
    <property type="component" value="Unassembled WGS sequence"/>
</dbReference>
<feature type="domain" description="DNA2/NAM7 helicase-like C-terminal" evidence="8">
    <location>
        <begin position="1231"/>
        <end position="1373"/>
    </location>
</feature>
<organism evidence="9 10">
    <name type="scientific">Cochliobolus carbonum (strain 26-R-13)</name>
    <name type="common">Maize leaf spot fungus</name>
    <name type="synonym">Bipolaris zeicola</name>
    <dbReference type="NCBI Taxonomy" id="930089"/>
    <lineage>
        <taxon>Eukaryota</taxon>
        <taxon>Fungi</taxon>
        <taxon>Dikarya</taxon>
        <taxon>Ascomycota</taxon>
        <taxon>Pezizomycotina</taxon>
        <taxon>Dothideomycetes</taxon>
        <taxon>Pleosporomycetidae</taxon>
        <taxon>Pleosporales</taxon>
        <taxon>Pleosporineae</taxon>
        <taxon>Pleosporaceae</taxon>
        <taxon>Bipolaris</taxon>
    </lineage>
</organism>
<reference evidence="9 10" key="1">
    <citation type="journal article" date="2013" name="PLoS Genet.">
        <title>Comparative genome structure, secondary metabolite, and effector coding capacity across Cochliobolus pathogens.</title>
        <authorList>
            <person name="Condon B.J."/>
            <person name="Leng Y."/>
            <person name="Wu D."/>
            <person name="Bushley K.E."/>
            <person name="Ohm R.A."/>
            <person name="Otillar R."/>
            <person name="Martin J."/>
            <person name="Schackwitz W."/>
            <person name="Grimwood J."/>
            <person name="MohdZainudin N."/>
            <person name="Xue C."/>
            <person name="Wang R."/>
            <person name="Manning V.A."/>
            <person name="Dhillon B."/>
            <person name="Tu Z.J."/>
            <person name="Steffenson B.J."/>
            <person name="Salamov A."/>
            <person name="Sun H."/>
            <person name="Lowry S."/>
            <person name="LaButti K."/>
            <person name="Han J."/>
            <person name="Copeland A."/>
            <person name="Lindquist E."/>
            <person name="Barry K."/>
            <person name="Schmutz J."/>
            <person name="Baker S.E."/>
            <person name="Ciuffetti L.M."/>
            <person name="Grigoriev I.V."/>
            <person name="Zhong S."/>
            <person name="Turgeon B.G."/>
        </authorList>
    </citation>
    <scope>NUCLEOTIDE SEQUENCE [LARGE SCALE GENOMIC DNA]</scope>
    <source>
        <strain evidence="9 10">26-R-13</strain>
    </source>
</reference>
<dbReference type="Pfam" id="PF13086">
    <property type="entry name" value="AAA_11"/>
    <property type="match status" value="1"/>
</dbReference>
<dbReference type="InterPro" id="IPR041677">
    <property type="entry name" value="DNA2/NAM7_AAA_11"/>
</dbReference>
<keyword evidence="10" id="KW-1185">Reference proteome</keyword>
<evidence type="ECO:0000256" key="6">
    <source>
        <dbReference type="SAM" id="MobiDB-lite"/>
    </source>
</evidence>
<gene>
    <name evidence="9" type="ORF">COCCADRAFT_233</name>
</gene>
<evidence type="ECO:0008006" key="11">
    <source>
        <dbReference type="Google" id="ProtNLM"/>
    </source>
</evidence>
<dbReference type="RefSeq" id="XP_007706478.1">
    <property type="nucleotide sequence ID" value="XM_007708288.1"/>
</dbReference>
<feature type="compositionally biased region" description="Polar residues" evidence="6">
    <location>
        <begin position="1448"/>
        <end position="1483"/>
    </location>
</feature>
<feature type="compositionally biased region" description="Basic and acidic residues" evidence="6">
    <location>
        <begin position="862"/>
        <end position="888"/>
    </location>
</feature>
<accession>W6YUH9</accession>
<evidence type="ECO:0000313" key="9">
    <source>
        <dbReference type="EMBL" id="EUC39124.1"/>
    </source>
</evidence>
<dbReference type="InterPro" id="IPR027417">
    <property type="entry name" value="P-loop_NTPase"/>
</dbReference>
<keyword evidence="2" id="KW-0547">Nucleotide-binding</keyword>
<dbReference type="PANTHER" id="PTHR43788">
    <property type="entry name" value="DNA2/NAM7 HELICASE FAMILY MEMBER"/>
    <property type="match status" value="1"/>
</dbReference>
<dbReference type="OrthoDB" id="3689346at2759"/>
<dbReference type="STRING" id="930089.W6YUH9"/>
<evidence type="ECO:0000256" key="1">
    <source>
        <dbReference type="ARBA" id="ARBA00007913"/>
    </source>
</evidence>
<proteinExistence type="inferred from homology"/>
<dbReference type="HOGENOM" id="CLU_007285_0_0_1"/>
<dbReference type="Gene3D" id="3.40.50.300">
    <property type="entry name" value="P-loop containing nucleotide triphosphate hydrolases"/>
    <property type="match status" value="2"/>
</dbReference>
<feature type="region of interest" description="Disordered" evidence="6">
    <location>
        <begin position="127"/>
        <end position="170"/>
    </location>
</feature>
<feature type="region of interest" description="Disordered" evidence="6">
    <location>
        <begin position="832"/>
        <end position="909"/>
    </location>
</feature>
<feature type="compositionally biased region" description="Low complexity" evidence="6">
    <location>
        <begin position="834"/>
        <end position="844"/>
    </location>
</feature>
<dbReference type="GO" id="GO:0005524">
    <property type="term" value="F:ATP binding"/>
    <property type="evidence" value="ECO:0007669"/>
    <property type="project" value="UniProtKB-KW"/>
</dbReference>
<feature type="region of interest" description="Disordered" evidence="6">
    <location>
        <begin position="1427"/>
        <end position="1493"/>
    </location>
</feature>
<comment type="similarity">
    <text evidence="1">Belongs to the DNA2/NAM7 helicase family.</text>
</comment>
<evidence type="ECO:0000259" key="8">
    <source>
        <dbReference type="Pfam" id="PF13087"/>
    </source>
</evidence>
<dbReference type="Pfam" id="PF13087">
    <property type="entry name" value="AAA_12"/>
    <property type="match status" value="1"/>
</dbReference>
<evidence type="ECO:0000256" key="3">
    <source>
        <dbReference type="ARBA" id="ARBA00022801"/>
    </source>
</evidence>
<dbReference type="GO" id="GO:0016787">
    <property type="term" value="F:hydrolase activity"/>
    <property type="evidence" value="ECO:0007669"/>
    <property type="project" value="UniProtKB-KW"/>
</dbReference>
<dbReference type="EMBL" id="KI964538">
    <property type="protein sequence ID" value="EUC39124.1"/>
    <property type="molecule type" value="Genomic_DNA"/>
</dbReference>
<feature type="domain" description="DNA2/NAM7 helicase helicase" evidence="7">
    <location>
        <begin position="1078"/>
        <end position="1155"/>
    </location>
</feature>
<protein>
    <recommendedName>
        <fullName evidence="11">DNA2/NAM7 helicase-like C-terminal domain-containing protein</fullName>
    </recommendedName>
</protein>
<evidence type="ECO:0000256" key="2">
    <source>
        <dbReference type="ARBA" id="ARBA00022741"/>
    </source>
</evidence>
<evidence type="ECO:0000259" key="7">
    <source>
        <dbReference type="Pfam" id="PF13086"/>
    </source>
</evidence>
<feature type="compositionally biased region" description="Polar residues" evidence="6">
    <location>
        <begin position="147"/>
        <end position="158"/>
    </location>
</feature>
<name>W6YUH9_COCC2</name>
<dbReference type="GeneID" id="19145385"/>